<name>A0A133NSI5_GARVA</name>
<sequence length="54" mass="6228">MSALRPRERHDLPFHLKRSAKKHPNSLSLLKVESTLCFQRKRSTLTSCALNPRA</sequence>
<organism evidence="1 2">
    <name type="scientific">Gardnerella vaginalis</name>
    <dbReference type="NCBI Taxonomy" id="2702"/>
    <lineage>
        <taxon>Bacteria</taxon>
        <taxon>Bacillati</taxon>
        <taxon>Actinomycetota</taxon>
        <taxon>Actinomycetes</taxon>
        <taxon>Bifidobacteriales</taxon>
        <taxon>Bifidobacteriaceae</taxon>
        <taxon>Gardnerella</taxon>
    </lineage>
</organism>
<dbReference type="EMBL" id="LRQB01000074">
    <property type="protein sequence ID" value="KXA19255.1"/>
    <property type="molecule type" value="Genomic_DNA"/>
</dbReference>
<comment type="caution">
    <text evidence="1">The sequence shown here is derived from an EMBL/GenBank/DDBJ whole genome shotgun (WGS) entry which is preliminary data.</text>
</comment>
<dbReference type="Proteomes" id="UP000070687">
    <property type="component" value="Unassembled WGS sequence"/>
</dbReference>
<accession>A0A133NSI5</accession>
<reference evidence="1 2" key="1">
    <citation type="submission" date="2016-01" db="EMBL/GenBank/DDBJ databases">
        <authorList>
            <person name="Oliw E.H."/>
        </authorList>
    </citation>
    <scope>NUCLEOTIDE SEQUENCE [LARGE SCALE GENOMIC DNA]</scope>
    <source>
        <strain evidence="1 2">PSS_7772B</strain>
    </source>
</reference>
<dbReference type="PATRIC" id="fig|2702.100.peg.1124"/>
<evidence type="ECO:0000313" key="1">
    <source>
        <dbReference type="EMBL" id="KXA19255.1"/>
    </source>
</evidence>
<gene>
    <name evidence="1" type="ORF">HMPREF3208_01139</name>
</gene>
<evidence type="ECO:0000313" key="2">
    <source>
        <dbReference type="Proteomes" id="UP000070687"/>
    </source>
</evidence>
<protein>
    <submittedName>
        <fullName evidence="1">Uncharacterized protein</fullName>
    </submittedName>
</protein>
<dbReference type="AlphaFoldDB" id="A0A133NSI5"/>
<proteinExistence type="predicted"/>